<dbReference type="Gene3D" id="1.10.357.10">
    <property type="entry name" value="Tetracycline Repressor, domain 2"/>
    <property type="match status" value="1"/>
</dbReference>
<feature type="DNA-binding region" description="H-T-H motif" evidence="4">
    <location>
        <begin position="38"/>
        <end position="57"/>
    </location>
</feature>
<name>A0ABW1CSC1_9ACTN</name>
<dbReference type="SUPFAM" id="SSF46689">
    <property type="entry name" value="Homeodomain-like"/>
    <property type="match status" value="1"/>
</dbReference>
<dbReference type="PANTHER" id="PTHR30055">
    <property type="entry name" value="HTH-TYPE TRANSCRIPTIONAL REGULATOR RUTR"/>
    <property type="match status" value="1"/>
</dbReference>
<protein>
    <submittedName>
        <fullName evidence="6">TetR/AcrR family transcriptional regulator</fullName>
    </submittedName>
</protein>
<evidence type="ECO:0000313" key="6">
    <source>
        <dbReference type="EMBL" id="MFC5827590.1"/>
    </source>
</evidence>
<dbReference type="Proteomes" id="UP001596058">
    <property type="component" value="Unassembled WGS sequence"/>
</dbReference>
<keyword evidence="3" id="KW-0804">Transcription</keyword>
<evidence type="ECO:0000256" key="3">
    <source>
        <dbReference type="ARBA" id="ARBA00023163"/>
    </source>
</evidence>
<evidence type="ECO:0000256" key="1">
    <source>
        <dbReference type="ARBA" id="ARBA00023015"/>
    </source>
</evidence>
<dbReference type="InterPro" id="IPR001647">
    <property type="entry name" value="HTH_TetR"/>
</dbReference>
<dbReference type="SUPFAM" id="SSF48498">
    <property type="entry name" value="Tetracyclin repressor-like, C-terminal domain"/>
    <property type="match status" value="1"/>
</dbReference>
<evidence type="ECO:0000259" key="5">
    <source>
        <dbReference type="PROSITE" id="PS50977"/>
    </source>
</evidence>
<sequence length="204" mass="22466">MARAYSMDRRSVQREQTRARLITAVHALIIERGSIAVQMAEIAERADVSVRTAYNHFTSSDELLGAAMGAITEEFAQLAPDTADTSDTPPLEAFRALIHDWYGLFAVESDKLEAMLAIRNSEDFTAALAEARRLRLGRATDILTRAAEQGLLRVPLRDAQAMTYCATGFASWSALVPQFGLSQEHAVQVMTETLTRALFADESD</sequence>
<dbReference type="Pfam" id="PF00440">
    <property type="entry name" value="TetR_N"/>
    <property type="match status" value="1"/>
</dbReference>
<dbReference type="InterPro" id="IPR009057">
    <property type="entry name" value="Homeodomain-like_sf"/>
</dbReference>
<dbReference type="RefSeq" id="WP_379517095.1">
    <property type="nucleotide sequence ID" value="NZ_JBHSPA010000031.1"/>
</dbReference>
<evidence type="ECO:0000256" key="2">
    <source>
        <dbReference type="ARBA" id="ARBA00023125"/>
    </source>
</evidence>
<dbReference type="InterPro" id="IPR050109">
    <property type="entry name" value="HTH-type_TetR-like_transc_reg"/>
</dbReference>
<dbReference type="PANTHER" id="PTHR30055:SF234">
    <property type="entry name" value="HTH-TYPE TRANSCRIPTIONAL REGULATOR BETI"/>
    <property type="match status" value="1"/>
</dbReference>
<evidence type="ECO:0000256" key="4">
    <source>
        <dbReference type="PROSITE-ProRule" id="PRU00335"/>
    </source>
</evidence>
<keyword evidence="2 4" id="KW-0238">DNA-binding</keyword>
<dbReference type="PROSITE" id="PS50977">
    <property type="entry name" value="HTH_TETR_2"/>
    <property type="match status" value="1"/>
</dbReference>
<proteinExistence type="predicted"/>
<gene>
    <name evidence="6" type="ORF">ACFPZ3_27345</name>
</gene>
<dbReference type="InterPro" id="IPR036271">
    <property type="entry name" value="Tet_transcr_reg_TetR-rel_C_sf"/>
</dbReference>
<reference evidence="7" key="1">
    <citation type="journal article" date="2019" name="Int. J. Syst. Evol. Microbiol.">
        <title>The Global Catalogue of Microorganisms (GCM) 10K type strain sequencing project: providing services to taxonomists for standard genome sequencing and annotation.</title>
        <authorList>
            <consortium name="The Broad Institute Genomics Platform"/>
            <consortium name="The Broad Institute Genome Sequencing Center for Infectious Disease"/>
            <person name="Wu L."/>
            <person name="Ma J."/>
        </authorList>
    </citation>
    <scope>NUCLEOTIDE SEQUENCE [LARGE SCALE GENOMIC DNA]</scope>
    <source>
        <strain evidence="7">CCUG 53903</strain>
    </source>
</reference>
<feature type="domain" description="HTH tetR-type" evidence="5">
    <location>
        <begin position="15"/>
        <end position="75"/>
    </location>
</feature>
<keyword evidence="1" id="KW-0805">Transcription regulation</keyword>
<dbReference type="EMBL" id="JBHSPA010000031">
    <property type="protein sequence ID" value="MFC5827590.1"/>
    <property type="molecule type" value="Genomic_DNA"/>
</dbReference>
<keyword evidence="7" id="KW-1185">Reference proteome</keyword>
<evidence type="ECO:0000313" key="7">
    <source>
        <dbReference type="Proteomes" id="UP001596058"/>
    </source>
</evidence>
<organism evidence="6 7">
    <name type="scientific">Nonomuraea insulae</name>
    <dbReference type="NCBI Taxonomy" id="1616787"/>
    <lineage>
        <taxon>Bacteria</taxon>
        <taxon>Bacillati</taxon>
        <taxon>Actinomycetota</taxon>
        <taxon>Actinomycetes</taxon>
        <taxon>Streptosporangiales</taxon>
        <taxon>Streptosporangiaceae</taxon>
        <taxon>Nonomuraea</taxon>
    </lineage>
</organism>
<accession>A0ABW1CSC1</accession>
<dbReference type="PRINTS" id="PR00455">
    <property type="entry name" value="HTHTETR"/>
</dbReference>
<comment type="caution">
    <text evidence="6">The sequence shown here is derived from an EMBL/GenBank/DDBJ whole genome shotgun (WGS) entry which is preliminary data.</text>
</comment>